<keyword evidence="1" id="KW-1133">Transmembrane helix</keyword>
<feature type="domain" description="Heparan-alpha-glucosaminide N-acetyltransferase catalytic" evidence="2">
    <location>
        <begin position="7"/>
        <end position="148"/>
    </location>
</feature>
<keyword evidence="4" id="KW-1185">Reference proteome</keyword>
<evidence type="ECO:0000256" key="1">
    <source>
        <dbReference type="SAM" id="Phobius"/>
    </source>
</evidence>
<protein>
    <submittedName>
        <fullName evidence="3">Heparan-alpha-glucosaminide N-acetyltransferase domain-containing protein</fullName>
    </submittedName>
</protein>
<dbReference type="PANTHER" id="PTHR31061:SF24">
    <property type="entry name" value="LD22376P"/>
    <property type="match status" value="1"/>
</dbReference>
<dbReference type="RefSeq" id="WP_261758739.1">
    <property type="nucleotide sequence ID" value="NZ_CP104562.2"/>
</dbReference>
<accession>A0ABY6B166</accession>
<feature type="transmembrane region" description="Helical" evidence="1">
    <location>
        <begin position="285"/>
        <end position="310"/>
    </location>
</feature>
<feature type="transmembrane region" description="Helical" evidence="1">
    <location>
        <begin position="249"/>
        <end position="273"/>
    </location>
</feature>
<gene>
    <name evidence="3" type="ORF">N4261_02905</name>
</gene>
<dbReference type="InterPro" id="IPR012429">
    <property type="entry name" value="HGSNAT_cat"/>
</dbReference>
<keyword evidence="1" id="KW-0812">Transmembrane</keyword>
<evidence type="ECO:0000259" key="2">
    <source>
        <dbReference type="Pfam" id="PF07786"/>
    </source>
</evidence>
<dbReference type="Pfam" id="PF07786">
    <property type="entry name" value="HGSNAT_cat"/>
    <property type="match status" value="1"/>
</dbReference>
<proteinExistence type="predicted"/>
<name>A0ABY6B166_9BURK</name>
<feature type="transmembrane region" description="Helical" evidence="1">
    <location>
        <begin position="141"/>
        <end position="158"/>
    </location>
</feature>
<evidence type="ECO:0000313" key="4">
    <source>
        <dbReference type="Proteomes" id="UP001064933"/>
    </source>
</evidence>
<dbReference type="Proteomes" id="UP001064933">
    <property type="component" value="Chromosome"/>
</dbReference>
<feature type="transmembrane region" description="Helical" evidence="1">
    <location>
        <begin position="116"/>
        <end position="134"/>
    </location>
</feature>
<organism evidence="3 4">
    <name type="scientific">Roseateles amylovorans</name>
    <dbReference type="NCBI Taxonomy" id="2978473"/>
    <lineage>
        <taxon>Bacteria</taxon>
        <taxon>Pseudomonadati</taxon>
        <taxon>Pseudomonadota</taxon>
        <taxon>Betaproteobacteria</taxon>
        <taxon>Burkholderiales</taxon>
        <taxon>Sphaerotilaceae</taxon>
        <taxon>Roseateles</taxon>
    </lineage>
</organism>
<feature type="transmembrane region" description="Helical" evidence="1">
    <location>
        <begin position="52"/>
        <end position="72"/>
    </location>
</feature>
<dbReference type="PANTHER" id="PTHR31061">
    <property type="entry name" value="LD22376P"/>
    <property type="match status" value="1"/>
</dbReference>
<reference evidence="3" key="1">
    <citation type="submission" date="2022-10" db="EMBL/GenBank/DDBJ databases">
        <title>Characterization and whole genome sequencing of a new Roseateles species, isolated from fresh water.</title>
        <authorList>
            <person name="Guliayeva D.Y."/>
            <person name="Akhremchuk A.E."/>
            <person name="Sikolenko M.A."/>
            <person name="Valentovich L.N."/>
            <person name="Sidarenka A.V."/>
        </authorList>
    </citation>
    <scope>NUCLEOTIDE SEQUENCE</scope>
    <source>
        <strain evidence="3">BIM B-1768</strain>
    </source>
</reference>
<keyword evidence="1" id="KW-0472">Membrane</keyword>
<sequence length="357" mass="38441">MSSMPKRLASVDALRGLAVAAMLLVNNPGDWGHVYAPLEHAAWHGWTPTDLVFPFFLFIVGVSLSLAMGARMETGHATGLRRTVVVRALRILLLGVALHALAWWVLDRPAFRIPGVLQRIGLCFGLVGLIALHWRARGQWAWLALLLVGYGALLLWGGPLDKASNIASRVDAWLLGPHGYEWDPVTGLGHDPEGIVSTLGALATTLLGWRCGEALRQGDLRQLAILAAVSASMGWGLDASGLMPINKNLWTPAFVLWTGGLAAMALWLAHALIDARGWPALFRSFGVNAIAAYAGAWICTVVLEGSGGMAPLYAHGFGWLASIVGPEGRSLAFALVFVGVWWAVVRLMDARRIYIKV</sequence>
<feature type="transmembrane region" description="Helical" evidence="1">
    <location>
        <begin position="84"/>
        <end position="104"/>
    </location>
</feature>
<feature type="transmembrane region" description="Helical" evidence="1">
    <location>
        <begin position="330"/>
        <end position="348"/>
    </location>
</feature>
<dbReference type="EMBL" id="CP104562">
    <property type="protein sequence ID" value="UXH78908.1"/>
    <property type="molecule type" value="Genomic_DNA"/>
</dbReference>
<evidence type="ECO:0000313" key="3">
    <source>
        <dbReference type="EMBL" id="UXH78908.1"/>
    </source>
</evidence>